<keyword evidence="2" id="KW-0175">Coiled coil</keyword>
<dbReference type="GO" id="GO:0003713">
    <property type="term" value="F:transcription coactivator activity"/>
    <property type="evidence" value="ECO:0007669"/>
    <property type="project" value="TreeGrafter"/>
</dbReference>
<organism evidence="7 8">
    <name type="scientific">Chaetomidium leptoderma</name>
    <dbReference type="NCBI Taxonomy" id="669021"/>
    <lineage>
        <taxon>Eukaryota</taxon>
        <taxon>Fungi</taxon>
        <taxon>Dikarya</taxon>
        <taxon>Ascomycota</taxon>
        <taxon>Pezizomycotina</taxon>
        <taxon>Sordariomycetes</taxon>
        <taxon>Sordariomycetidae</taxon>
        <taxon>Sordariales</taxon>
        <taxon>Chaetomiaceae</taxon>
        <taxon>Chaetomidium</taxon>
    </lineage>
</organism>
<dbReference type="SUPFAM" id="SSF54495">
    <property type="entry name" value="UBC-like"/>
    <property type="match status" value="1"/>
</dbReference>
<feature type="region of interest" description="Disordered" evidence="3">
    <location>
        <begin position="1"/>
        <end position="116"/>
    </location>
</feature>
<name>A0AAN6ZUZ5_9PEZI</name>
<dbReference type="EMBL" id="MU857024">
    <property type="protein sequence ID" value="KAK4151268.1"/>
    <property type="molecule type" value="Genomic_DNA"/>
</dbReference>
<dbReference type="InterPro" id="IPR016135">
    <property type="entry name" value="UBQ-conjugating_enzyme/RWD"/>
</dbReference>
<gene>
    <name evidence="7" type="ORF">C8A00DRAFT_45500</name>
</gene>
<dbReference type="CDD" id="cd23814">
    <property type="entry name" value="UEV_AKTIP"/>
    <property type="match status" value="1"/>
</dbReference>
<dbReference type="InterPro" id="IPR000608">
    <property type="entry name" value="UBC"/>
</dbReference>
<reference evidence="7" key="2">
    <citation type="submission" date="2023-05" db="EMBL/GenBank/DDBJ databases">
        <authorList>
            <consortium name="Lawrence Berkeley National Laboratory"/>
            <person name="Steindorff A."/>
            <person name="Hensen N."/>
            <person name="Bonometti L."/>
            <person name="Westerberg I."/>
            <person name="Brannstrom I.O."/>
            <person name="Guillou S."/>
            <person name="Cros-Aarteil S."/>
            <person name="Calhoun S."/>
            <person name="Haridas S."/>
            <person name="Kuo A."/>
            <person name="Mondo S."/>
            <person name="Pangilinan J."/>
            <person name="Riley R."/>
            <person name="Labutti K."/>
            <person name="Andreopoulos B."/>
            <person name="Lipzen A."/>
            <person name="Chen C."/>
            <person name="Yanf M."/>
            <person name="Daum C."/>
            <person name="Ng V."/>
            <person name="Clum A."/>
            <person name="Ohm R."/>
            <person name="Martin F."/>
            <person name="Silar P."/>
            <person name="Natvig D."/>
            <person name="Lalanne C."/>
            <person name="Gautier V."/>
            <person name="Ament-Velasquez S.L."/>
            <person name="Kruys A."/>
            <person name="Hutchinson M.I."/>
            <person name="Powell A.J."/>
            <person name="Barry K."/>
            <person name="Miller A.N."/>
            <person name="Grigoriev I.V."/>
            <person name="Debuchy R."/>
            <person name="Gladieux P."/>
            <person name="Thoren M.H."/>
            <person name="Johannesson H."/>
        </authorList>
    </citation>
    <scope>NUCLEOTIDE SEQUENCE</scope>
    <source>
        <strain evidence="7">CBS 538.74</strain>
    </source>
</reference>
<evidence type="ECO:0008006" key="9">
    <source>
        <dbReference type="Google" id="ProtNLM"/>
    </source>
</evidence>
<sequence>MAKKGGADGNSKKAAGQARKADTAAKKTAAAEADKEVSEAREWDKGAKSSSKKEAEAAKKEELARKKAEREALLAEEEKNTPGRSAPKNSKSAPKKTRGLDLSQLDSDGGGGLAALSASGIDNALDALSLTSKADAKIDRHPERRYKAAYTLFEARRLTEMDEDGSGAGLRQNQKKERIKKEFERSPENPFNQLTARYDTSKEELAELKEQEKTKIETRLTAGLKQACPQGIYVSLTPGDPTLWSGVLFVRAGPYAPAILRFQISFPDTYPALPPLVTFATDMFHPLLTPLTTYMYSTDVQDGGTVSAFDEERLPPGGFSLRQGFADWFGRGRRAQQQQQQQAAALAQRGAAGGGDAAAAATTASTSSGGVEVMTPTRAVATATGMTPGSAASAASSSASAPGYARTGGKEVSTYEVLRYIRSAFDDEDVLDAVPLEAAGNPGAWHAWRTHRKQATAGKALLPSQGGNARVECESQPETAPAAVAAAGTTRRPGEWNWEGVWEERVKRGIAASLSEGVLFGNAGTTDEVINFLSMDDADVEGVKSNLLRTLGATA</sequence>
<dbReference type="InterPro" id="IPR054413">
    <property type="entry name" value="LSO1/2"/>
</dbReference>
<comment type="caution">
    <text evidence="7">The sequence shown here is derived from an EMBL/GenBank/DDBJ whole genome shotgun (WGS) entry which is preliminary data.</text>
</comment>
<reference evidence="7" key="1">
    <citation type="journal article" date="2023" name="Mol. Phylogenet. Evol.">
        <title>Genome-scale phylogeny and comparative genomics of the fungal order Sordariales.</title>
        <authorList>
            <person name="Hensen N."/>
            <person name="Bonometti L."/>
            <person name="Westerberg I."/>
            <person name="Brannstrom I.O."/>
            <person name="Guillou S."/>
            <person name="Cros-Aarteil S."/>
            <person name="Calhoun S."/>
            <person name="Haridas S."/>
            <person name="Kuo A."/>
            <person name="Mondo S."/>
            <person name="Pangilinan J."/>
            <person name="Riley R."/>
            <person name="LaButti K."/>
            <person name="Andreopoulos B."/>
            <person name="Lipzen A."/>
            <person name="Chen C."/>
            <person name="Yan M."/>
            <person name="Daum C."/>
            <person name="Ng V."/>
            <person name="Clum A."/>
            <person name="Steindorff A."/>
            <person name="Ohm R.A."/>
            <person name="Martin F."/>
            <person name="Silar P."/>
            <person name="Natvig D.O."/>
            <person name="Lalanne C."/>
            <person name="Gautier V."/>
            <person name="Ament-Velasquez S.L."/>
            <person name="Kruys A."/>
            <person name="Hutchinson M.I."/>
            <person name="Powell A.J."/>
            <person name="Barry K."/>
            <person name="Miller A.N."/>
            <person name="Grigoriev I.V."/>
            <person name="Debuchy R."/>
            <person name="Gladieux P."/>
            <person name="Hiltunen Thoren M."/>
            <person name="Johannesson H."/>
        </authorList>
    </citation>
    <scope>NUCLEOTIDE SEQUENCE</scope>
    <source>
        <strain evidence="7">CBS 538.74</strain>
    </source>
</reference>
<comment type="similarity">
    <text evidence="1">Belongs to the CCDC124 family.</text>
</comment>
<evidence type="ECO:0000259" key="4">
    <source>
        <dbReference type="Pfam" id="PF00179"/>
    </source>
</evidence>
<dbReference type="PANTHER" id="PTHR21680:SF0">
    <property type="entry name" value="COILED-COIL DOMAIN-CONTAINING PROTEIN 124"/>
    <property type="match status" value="1"/>
</dbReference>
<accession>A0AAN6ZUZ5</accession>
<dbReference type="GO" id="GO:0005634">
    <property type="term" value="C:nucleus"/>
    <property type="evidence" value="ECO:0007669"/>
    <property type="project" value="TreeGrafter"/>
</dbReference>
<dbReference type="Pfam" id="PF00179">
    <property type="entry name" value="UQ_con"/>
    <property type="match status" value="1"/>
</dbReference>
<feature type="compositionally biased region" description="Basic and acidic residues" evidence="3">
    <location>
        <begin position="174"/>
        <end position="187"/>
    </location>
</feature>
<dbReference type="Pfam" id="PF22048">
    <property type="entry name" value="LSO1_2-like"/>
    <property type="match status" value="1"/>
</dbReference>
<dbReference type="Gene3D" id="3.10.110.10">
    <property type="entry name" value="Ubiquitin Conjugating Enzyme"/>
    <property type="match status" value="1"/>
</dbReference>
<feature type="domain" description="LSO1/LSO2" evidence="6">
    <location>
        <begin position="11"/>
        <end position="78"/>
    </location>
</feature>
<dbReference type="Proteomes" id="UP001302745">
    <property type="component" value="Unassembled WGS sequence"/>
</dbReference>
<feature type="compositionally biased region" description="Basic and acidic residues" evidence="3">
    <location>
        <begin position="32"/>
        <end position="81"/>
    </location>
</feature>
<evidence type="ECO:0000259" key="5">
    <source>
        <dbReference type="Pfam" id="PF06244"/>
    </source>
</evidence>
<proteinExistence type="inferred from homology"/>
<feature type="domain" description="Coiled-coil" evidence="5">
    <location>
        <begin position="115"/>
        <end position="193"/>
    </location>
</feature>
<feature type="domain" description="UBC core" evidence="4">
    <location>
        <begin position="224"/>
        <end position="288"/>
    </location>
</feature>
<feature type="region of interest" description="Disordered" evidence="3">
    <location>
        <begin position="162"/>
        <end position="190"/>
    </location>
</feature>
<dbReference type="PANTHER" id="PTHR21680">
    <property type="entry name" value="COILED-COIL DOMAIN-CONTAINING PROTEIN 124"/>
    <property type="match status" value="1"/>
</dbReference>
<dbReference type="InterPro" id="IPR054414">
    <property type="entry name" value="Ccdc124/Oxs1_C"/>
</dbReference>
<dbReference type="InterPro" id="IPR010422">
    <property type="entry name" value="Ccdc124/Oxs1"/>
</dbReference>
<evidence type="ECO:0000313" key="8">
    <source>
        <dbReference type="Proteomes" id="UP001302745"/>
    </source>
</evidence>
<evidence type="ECO:0000256" key="1">
    <source>
        <dbReference type="ARBA" id="ARBA00008296"/>
    </source>
</evidence>
<dbReference type="GO" id="GO:0006366">
    <property type="term" value="P:transcription by RNA polymerase II"/>
    <property type="evidence" value="ECO:0007669"/>
    <property type="project" value="TreeGrafter"/>
</dbReference>
<evidence type="ECO:0000259" key="6">
    <source>
        <dbReference type="Pfam" id="PF22048"/>
    </source>
</evidence>
<evidence type="ECO:0000256" key="3">
    <source>
        <dbReference type="SAM" id="MobiDB-lite"/>
    </source>
</evidence>
<evidence type="ECO:0000313" key="7">
    <source>
        <dbReference type="EMBL" id="KAK4151268.1"/>
    </source>
</evidence>
<dbReference type="AlphaFoldDB" id="A0AAN6ZUZ5"/>
<protein>
    <recommendedName>
        <fullName evidence="9">UBC core domain-containing protein</fullName>
    </recommendedName>
</protein>
<evidence type="ECO:0000256" key="2">
    <source>
        <dbReference type="ARBA" id="ARBA00023054"/>
    </source>
</evidence>
<dbReference type="Pfam" id="PF06244">
    <property type="entry name" value="Ccdc124"/>
    <property type="match status" value="1"/>
</dbReference>
<keyword evidence="8" id="KW-1185">Reference proteome</keyword>